<dbReference type="RefSeq" id="XP_012874614.1">
    <property type="nucleotide sequence ID" value="XM_013019160.1"/>
</dbReference>
<evidence type="ECO:0000256" key="4">
    <source>
        <dbReference type="ARBA" id="ARBA00022729"/>
    </source>
</evidence>
<evidence type="ECO:0000256" key="2">
    <source>
        <dbReference type="ARBA" id="ARBA00007371"/>
    </source>
</evidence>
<keyword evidence="6" id="KW-0929">Antimicrobial</keyword>
<keyword evidence="5" id="KW-1015">Disulfide bond</keyword>
<dbReference type="OrthoDB" id="9827999at2759"/>
<dbReference type="Proteomes" id="UP000081671">
    <property type="component" value="Unplaced"/>
</dbReference>
<evidence type="ECO:0000313" key="9">
    <source>
        <dbReference type="RefSeq" id="XP_012874614.1"/>
    </source>
</evidence>
<dbReference type="FunCoup" id="A0A1S3FEZ7">
    <property type="interactions" value="1"/>
</dbReference>
<gene>
    <name evidence="9" type="primary">Defb110</name>
</gene>
<sequence>MEVHLFLFILVFWSTILSAVSSHPPKYRLERCNKVKGTCKPFCDDVEYDYGYCILWRNQCCV</sequence>
<keyword evidence="8" id="KW-1185">Reference proteome</keyword>
<protein>
    <recommendedName>
        <fullName evidence="6">Beta-defensin</fullName>
    </recommendedName>
</protein>
<feature type="signal peptide" evidence="6">
    <location>
        <begin position="1"/>
        <end position="22"/>
    </location>
</feature>
<keyword evidence="4 6" id="KW-0732">Signal</keyword>
<dbReference type="CTD" id="245913"/>
<dbReference type="GO" id="GO:0045087">
    <property type="term" value="P:innate immune response"/>
    <property type="evidence" value="ECO:0007669"/>
    <property type="project" value="InterPro"/>
</dbReference>
<keyword evidence="6" id="KW-0044">Antibiotic</keyword>
<dbReference type="STRING" id="10020.ENSDORP00000016537"/>
<dbReference type="GO" id="GO:0042742">
    <property type="term" value="P:defense response to bacterium"/>
    <property type="evidence" value="ECO:0007669"/>
    <property type="project" value="UniProtKB-UniRule"/>
</dbReference>
<dbReference type="AlphaFoldDB" id="A0A1S3FEZ7"/>
<proteinExistence type="inferred from homology"/>
<evidence type="ECO:0000256" key="3">
    <source>
        <dbReference type="ARBA" id="ARBA00022525"/>
    </source>
</evidence>
<feature type="domain" description="Beta-defensin" evidence="7">
    <location>
        <begin position="31"/>
        <end position="61"/>
    </location>
</feature>
<dbReference type="KEGG" id="dord:105987794"/>
<organism evidence="8 9">
    <name type="scientific">Dipodomys ordii</name>
    <name type="common">Ord's kangaroo rat</name>
    <dbReference type="NCBI Taxonomy" id="10020"/>
    <lineage>
        <taxon>Eukaryota</taxon>
        <taxon>Metazoa</taxon>
        <taxon>Chordata</taxon>
        <taxon>Craniata</taxon>
        <taxon>Vertebrata</taxon>
        <taxon>Euteleostomi</taxon>
        <taxon>Mammalia</taxon>
        <taxon>Eutheria</taxon>
        <taxon>Euarchontoglires</taxon>
        <taxon>Glires</taxon>
        <taxon>Rodentia</taxon>
        <taxon>Castorimorpha</taxon>
        <taxon>Heteromyidae</taxon>
        <taxon>Dipodomyinae</taxon>
        <taxon>Dipodomys</taxon>
    </lineage>
</organism>
<evidence type="ECO:0000313" key="8">
    <source>
        <dbReference type="Proteomes" id="UP000081671"/>
    </source>
</evidence>
<comment type="subcellular location">
    <subcellularLocation>
        <location evidence="1 6">Secreted</location>
    </subcellularLocation>
</comment>
<dbReference type="GeneID" id="105987794"/>
<comment type="function">
    <text evidence="6">Has antibacterial activity.</text>
</comment>
<name>A0A1S3FEZ7_DIPOR</name>
<evidence type="ECO:0000256" key="5">
    <source>
        <dbReference type="ARBA" id="ARBA00023157"/>
    </source>
</evidence>
<dbReference type="InParanoid" id="A0A1S3FEZ7"/>
<reference evidence="9" key="1">
    <citation type="submission" date="2025-08" db="UniProtKB">
        <authorList>
            <consortium name="RefSeq"/>
        </authorList>
    </citation>
    <scope>IDENTIFICATION</scope>
    <source>
        <tissue evidence="9">Kidney</tissue>
    </source>
</reference>
<keyword evidence="3 6" id="KW-0964">Secreted</keyword>
<comment type="similarity">
    <text evidence="2 6">Belongs to the beta-defensin family.</text>
</comment>
<dbReference type="InterPro" id="IPR025933">
    <property type="entry name" value="Beta_defensin_dom"/>
</dbReference>
<evidence type="ECO:0000256" key="1">
    <source>
        <dbReference type="ARBA" id="ARBA00004613"/>
    </source>
</evidence>
<feature type="chain" id="PRO_5041011908" description="Beta-defensin" evidence="6">
    <location>
        <begin position="23"/>
        <end position="62"/>
    </location>
</feature>
<evidence type="ECO:0000259" key="7">
    <source>
        <dbReference type="Pfam" id="PF13841"/>
    </source>
</evidence>
<evidence type="ECO:0000256" key="6">
    <source>
        <dbReference type="RuleBase" id="RU231113"/>
    </source>
</evidence>
<dbReference type="Pfam" id="PF13841">
    <property type="entry name" value="Defensin_beta_2"/>
    <property type="match status" value="1"/>
</dbReference>
<dbReference type="GO" id="GO:0005576">
    <property type="term" value="C:extracellular region"/>
    <property type="evidence" value="ECO:0007669"/>
    <property type="project" value="UniProtKB-SubCell"/>
</dbReference>
<keyword evidence="6" id="KW-0211">Defensin</keyword>
<accession>A0A1S3FEZ7</accession>